<sequence length="103" mass="11544">MLDAWGKFILERRMFGVIVVINDLLHLLIISHQCAQMAQWDWSPHCPVECLGSTPPAHGPFRTHLALCGRAPPFHADGCTLQGIPSYSYSTGFLLPWFINLNV</sequence>
<name>A0A5J4VNH2_9EUKA</name>
<proteinExistence type="predicted"/>
<organism evidence="1 2">
    <name type="scientific">Streblomastix strix</name>
    <dbReference type="NCBI Taxonomy" id="222440"/>
    <lineage>
        <taxon>Eukaryota</taxon>
        <taxon>Metamonada</taxon>
        <taxon>Preaxostyla</taxon>
        <taxon>Oxymonadida</taxon>
        <taxon>Streblomastigidae</taxon>
        <taxon>Streblomastix</taxon>
    </lineage>
</organism>
<evidence type="ECO:0000313" key="2">
    <source>
        <dbReference type="Proteomes" id="UP000324800"/>
    </source>
</evidence>
<reference evidence="1 2" key="1">
    <citation type="submission" date="2019-03" db="EMBL/GenBank/DDBJ databases">
        <title>Single cell metagenomics reveals metabolic interactions within the superorganism composed of flagellate Streblomastix strix and complex community of Bacteroidetes bacteria on its surface.</title>
        <authorList>
            <person name="Treitli S.C."/>
            <person name="Kolisko M."/>
            <person name="Husnik F."/>
            <person name="Keeling P."/>
            <person name="Hampl V."/>
        </authorList>
    </citation>
    <scope>NUCLEOTIDE SEQUENCE [LARGE SCALE GENOMIC DNA]</scope>
    <source>
        <strain evidence="1">ST1C</strain>
    </source>
</reference>
<accession>A0A5J4VNH2</accession>
<comment type="caution">
    <text evidence="1">The sequence shown here is derived from an EMBL/GenBank/DDBJ whole genome shotgun (WGS) entry which is preliminary data.</text>
</comment>
<dbReference type="Proteomes" id="UP000324800">
    <property type="component" value="Unassembled WGS sequence"/>
</dbReference>
<evidence type="ECO:0000313" key="1">
    <source>
        <dbReference type="EMBL" id="KAA6383995.1"/>
    </source>
</evidence>
<dbReference type="AlphaFoldDB" id="A0A5J4VNH2"/>
<dbReference type="EMBL" id="SNRW01005972">
    <property type="protein sequence ID" value="KAA6383995.1"/>
    <property type="molecule type" value="Genomic_DNA"/>
</dbReference>
<protein>
    <submittedName>
        <fullName evidence="1">Uncharacterized protein</fullName>
    </submittedName>
</protein>
<gene>
    <name evidence="1" type="ORF">EZS28_020477</name>
</gene>